<comment type="caution">
    <text evidence="3">The sequence shown here is derived from an EMBL/GenBank/DDBJ whole genome shotgun (WGS) entry which is preliminary data.</text>
</comment>
<keyword evidence="4" id="KW-1185">Reference proteome</keyword>
<name>A0A1J5N622_9BACT</name>
<dbReference type="GO" id="GO:0005737">
    <property type="term" value="C:cytoplasm"/>
    <property type="evidence" value="ECO:0007669"/>
    <property type="project" value="TreeGrafter"/>
</dbReference>
<evidence type="ECO:0000256" key="1">
    <source>
        <dbReference type="ARBA" id="ARBA00008950"/>
    </source>
</evidence>
<dbReference type="EMBL" id="LKAQ01000004">
    <property type="protein sequence ID" value="OIQ50272.1"/>
    <property type="molecule type" value="Genomic_DNA"/>
</dbReference>
<dbReference type="CDD" id="cd00838">
    <property type="entry name" value="MPP_superfamily"/>
    <property type="match status" value="1"/>
</dbReference>
<dbReference type="PANTHER" id="PTHR42850:SF2">
    <property type="entry name" value="BLL5683 PROTEIN"/>
    <property type="match status" value="1"/>
</dbReference>
<dbReference type="PIRSF" id="PIRSF000883">
    <property type="entry name" value="Pesterase_MJ0912"/>
    <property type="match status" value="1"/>
</dbReference>
<dbReference type="InterPro" id="IPR024654">
    <property type="entry name" value="Calcineurin-like_PHP_lpxH"/>
</dbReference>
<evidence type="ECO:0000313" key="3">
    <source>
        <dbReference type="EMBL" id="OIQ50272.1"/>
    </source>
</evidence>
<dbReference type="Proteomes" id="UP000181901">
    <property type="component" value="Unassembled WGS sequence"/>
</dbReference>
<reference evidence="3 4" key="1">
    <citation type="submission" date="2015-09" db="EMBL/GenBank/DDBJ databases">
        <title>Genome of Desulfovibrio dechloracetivorans BerOc1, a mercury methylating strain isolated from highly hydrocarbons and metals contaminated coastal sediments.</title>
        <authorList>
            <person name="Goni Urriza M."/>
            <person name="Gassie C."/>
            <person name="Bouchez O."/>
            <person name="Klopp C."/>
            <person name="Ranchou-Peyruse A."/>
            <person name="Remy G."/>
        </authorList>
    </citation>
    <scope>NUCLEOTIDE SEQUENCE [LARGE SCALE GENOMIC DNA]</scope>
    <source>
        <strain evidence="3 4">BerOc1</strain>
    </source>
</reference>
<proteinExistence type="inferred from homology"/>
<dbReference type="OrthoDB" id="9813918at2"/>
<dbReference type="Pfam" id="PF12850">
    <property type="entry name" value="Metallophos_2"/>
    <property type="match status" value="1"/>
</dbReference>
<feature type="domain" description="Calcineurin-like phosphoesterase" evidence="2">
    <location>
        <begin position="3"/>
        <end position="206"/>
    </location>
</feature>
<dbReference type="PANTHER" id="PTHR42850">
    <property type="entry name" value="METALLOPHOSPHOESTERASE"/>
    <property type="match status" value="1"/>
</dbReference>
<sequence>MTRIAIMSDVHGNFEALKEVLADMDRQSVDAAYCLGDMIGYGPQPQECVDLLRGRGVECSMGNHEQGLINIHYLRGFNQPAADMLRRTREMISEETYEWLTSRPKSIVAHGCRFVHGLPPDSITEYLWKYRDEMAGIFARYAEDVCFVGHTHDLGRYTSLRGKVARHALPEGETVLEDGVRHLVNIGAVGQPRDGNNRAKYGVLDLGSRILTMRFVPYDIKKTADLIIAHGFHRGFADRLW</sequence>
<evidence type="ECO:0000313" key="4">
    <source>
        <dbReference type="Proteomes" id="UP000181901"/>
    </source>
</evidence>
<dbReference type="RefSeq" id="WP_071545732.1">
    <property type="nucleotide sequence ID" value="NZ_LKAQ01000004.1"/>
</dbReference>
<dbReference type="InterPro" id="IPR011152">
    <property type="entry name" value="Pesterase_MJ0912"/>
</dbReference>
<protein>
    <submittedName>
        <fullName evidence="3">Phosphodiesterase</fullName>
    </submittedName>
</protein>
<dbReference type="Gene3D" id="3.60.21.10">
    <property type="match status" value="1"/>
</dbReference>
<dbReference type="InterPro" id="IPR029052">
    <property type="entry name" value="Metallo-depent_PP-like"/>
</dbReference>
<dbReference type="InterPro" id="IPR050126">
    <property type="entry name" value="Ap4A_hydrolase"/>
</dbReference>
<accession>A0A1J5N622</accession>
<dbReference type="GO" id="GO:0016791">
    <property type="term" value="F:phosphatase activity"/>
    <property type="evidence" value="ECO:0007669"/>
    <property type="project" value="TreeGrafter"/>
</dbReference>
<evidence type="ECO:0000259" key="2">
    <source>
        <dbReference type="Pfam" id="PF12850"/>
    </source>
</evidence>
<dbReference type="AlphaFoldDB" id="A0A1J5N622"/>
<comment type="similarity">
    <text evidence="1">Belongs to the metallophosphoesterase superfamily. YfcE family.</text>
</comment>
<dbReference type="SUPFAM" id="SSF56300">
    <property type="entry name" value="Metallo-dependent phosphatases"/>
    <property type="match status" value="1"/>
</dbReference>
<organism evidence="3 4">
    <name type="scientific">Pseudodesulfovibrio hydrargyri</name>
    <dbReference type="NCBI Taxonomy" id="2125990"/>
    <lineage>
        <taxon>Bacteria</taxon>
        <taxon>Pseudomonadati</taxon>
        <taxon>Thermodesulfobacteriota</taxon>
        <taxon>Desulfovibrionia</taxon>
        <taxon>Desulfovibrionales</taxon>
        <taxon>Desulfovibrionaceae</taxon>
    </lineage>
</organism>
<gene>
    <name evidence="3" type="ORF">BerOc1_02203</name>
</gene>